<protein>
    <submittedName>
        <fullName evidence="3">FAS1 domain-containing protein</fullName>
    </submittedName>
</protein>
<dbReference type="STRING" id="6280.A0A0N4T620"/>
<dbReference type="EMBL" id="UZAD01001169">
    <property type="protein sequence ID" value="VDN84807.1"/>
    <property type="molecule type" value="Genomic_DNA"/>
</dbReference>
<keyword evidence="2" id="KW-1185">Reference proteome</keyword>
<gene>
    <name evidence="1" type="ORF">BPAG_LOCUS3621</name>
</gene>
<proteinExistence type="predicted"/>
<evidence type="ECO:0000313" key="3">
    <source>
        <dbReference type="WBParaSite" id="BPAG_0000365301-mRNA-1"/>
    </source>
</evidence>
<accession>A0A0N4T620</accession>
<sequence>MRIFDKKSTSYCQLSTFTTYVILSTVNVYNVRHIVDCQRLQRTSYCQLSNAYNVRHIVNCQRLQRTPYCRLSMFTTYVILSTVNVYNVRHIVNCQRLQRTSYCRLSTFTTKNFIANLLILLAMLSRNNTKKWLSLEDIFTNTSLGQRMLNQINLNNLRYTYYLITPNETMFESVDEVPNYTLQKL</sequence>
<dbReference type="AlphaFoldDB" id="A0A0N4T620"/>
<evidence type="ECO:0000313" key="2">
    <source>
        <dbReference type="Proteomes" id="UP000278627"/>
    </source>
</evidence>
<reference evidence="3" key="1">
    <citation type="submission" date="2017-02" db="UniProtKB">
        <authorList>
            <consortium name="WormBaseParasite"/>
        </authorList>
    </citation>
    <scope>IDENTIFICATION</scope>
</reference>
<reference evidence="1 2" key="2">
    <citation type="submission" date="2018-11" db="EMBL/GenBank/DDBJ databases">
        <authorList>
            <consortium name="Pathogen Informatics"/>
        </authorList>
    </citation>
    <scope>NUCLEOTIDE SEQUENCE [LARGE SCALE GENOMIC DNA]</scope>
</reference>
<name>A0A0N4T620_BRUPA</name>
<dbReference type="Proteomes" id="UP000278627">
    <property type="component" value="Unassembled WGS sequence"/>
</dbReference>
<dbReference type="WBParaSite" id="BPAG_0000365301-mRNA-1">
    <property type="protein sequence ID" value="BPAG_0000365301-mRNA-1"/>
    <property type="gene ID" value="BPAG_0000365301"/>
</dbReference>
<evidence type="ECO:0000313" key="1">
    <source>
        <dbReference type="EMBL" id="VDN84807.1"/>
    </source>
</evidence>
<organism evidence="3">
    <name type="scientific">Brugia pahangi</name>
    <name type="common">Filarial nematode worm</name>
    <dbReference type="NCBI Taxonomy" id="6280"/>
    <lineage>
        <taxon>Eukaryota</taxon>
        <taxon>Metazoa</taxon>
        <taxon>Ecdysozoa</taxon>
        <taxon>Nematoda</taxon>
        <taxon>Chromadorea</taxon>
        <taxon>Rhabditida</taxon>
        <taxon>Spirurina</taxon>
        <taxon>Spiruromorpha</taxon>
        <taxon>Filarioidea</taxon>
        <taxon>Onchocercidae</taxon>
        <taxon>Brugia</taxon>
    </lineage>
</organism>